<feature type="transmembrane region" description="Helical" evidence="1">
    <location>
        <begin position="47"/>
        <end position="67"/>
    </location>
</feature>
<keyword evidence="3" id="KW-1185">Reference proteome</keyword>
<dbReference type="EMBL" id="BNEC01000005">
    <property type="protein sequence ID" value="GHI74370.1"/>
    <property type="molecule type" value="Genomic_DNA"/>
</dbReference>
<keyword evidence="1" id="KW-1133">Transmembrane helix</keyword>
<dbReference type="Pfam" id="PF16945">
    <property type="entry name" value="Phage_r1t_holin"/>
    <property type="match status" value="1"/>
</dbReference>
<keyword evidence="1" id="KW-0472">Membrane</keyword>
<keyword evidence="1" id="KW-0812">Transmembrane</keyword>
<comment type="caution">
    <text evidence="2">The sequence shown here is derived from an EMBL/GenBank/DDBJ whole genome shotgun (WGS) entry which is preliminary data.</text>
</comment>
<protein>
    <recommendedName>
        <fullName evidence="4">Holin</fullName>
    </recommendedName>
</protein>
<sequence>MSAVAEPLLPVHWKETLVSDPEAELRKDHAVPSIFDVTFWKATTERVIRTFAQALAATLIAGGASLLSVPWPAALGTAGMAAVLALLTAVAAGPIGPPGPGVTEEAVRNQ</sequence>
<gene>
    <name evidence="2" type="ORF">Snoj_82880</name>
</gene>
<evidence type="ECO:0000256" key="1">
    <source>
        <dbReference type="SAM" id="Phobius"/>
    </source>
</evidence>
<evidence type="ECO:0000313" key="3">
    <source>
        <dbReference type="Proteomes" id="UP000613974"/>
    </source>
</evidence>
<dbReference type="Proteomes" id="UP000613974">
    <property type="component" value="Unassembled WGS sequence"/>
</dbReference>
<evidence type="ECO:0008006" key="4">
    <source>
        <dbReference type="Google" id="ProtNLM"/>
    </source>
</evidence>
<evidence type="ECO:0000313" key="2">
    <source>
        <dbReference type="EMBL" id="GHI74370.1"/>
    </source>
</evidence>
<organism evidence="2 3">
    <name type="scientific">Streptomyces nojiriensis</name>
    <dbReference type="NCBI Taxonomy" id="66374"/>
    <lineage>
        <taxon>Bacteria</taxon>
        <taxon>Bacillati</taxon>
        <taxon>Actinomycetota</taxon>
        <taxon>Actinomycetes</taxon>
        <taxon>Kitasatosporales</taxon>
        <taxon>Streptomycetaceae</taxon>
        <taxon>Streptomyces</taxon>
    </lineage>
</organism>
<accession>A0ABQ3T2Y4</accession>
<feature type="transmembrane region" description="Helical" evidence="1">
    <location>
        <begin position="73"/>
        <end position="92"/>
    </location>
</feature>
<proteinExistence type="predicted"/>
<name>A0ABQ3T2Y4_9ACTN</name>
<dbReference type="InterPro" id="IPR020109">
    <property type="entry name" value="Holin_r1t"/>
</dbReference>
<reference evidence="3" key="1">
    <citation type="submission" date="2023-07" db="EMBL/GenBank/DDBJ databases">
        <title>Whole genome shotgun sequence of Streptomyces nojiriensis NBRC 13794.</title>
        <authorList>
            <person name="Komaki H."/>
            <person name="Tamura T."/>
        </authorList>
    </citation>
    <scope>NUCLEOTIDE SEQUENCE [LARGE SCALE GENOMIC DNA]</scope>
    <source>
        <strain evidence="3">NBRC 13794</strain>
    </source>
</reference>